<sequence length="293" mass="32459">MIKLRNIGPSEWELWKHERLAALAEAPHAFHSKLVEWENMPEQRWRARLSIPGAYQVLAFLDGKAVGMAGGLLADEPEVAELVSMWVAPAARGRGVGDALIAAVEQWARGTGASRLRLEVVKHNNPARSLYIRNGFVDVELEHDELELGNGCFNRVMFKQLRVTGPPFVRTAATGEGSATVATAIPQPLIATATSSHHASARASVEPASCADSPTKPPAEAPKYQMCRALKTVESSWREWTVSLQGRSSSEELDRKWETKWRSDSQSELQWSSLRHEAIREIKRIASAKRVPL</sequence>
<dbReference type="RefSeq" id="XP_056521199.1">
    <property type="nucleotide sequence ID" value="XM_056667603.1"/>
</dbReference>
<evidence type="ECO:0000259" key="4">
    <source>
        <dbReference type="PROSITE" id="PS51186"/>
    </source>
</evidence>
<dbReference type="EMBL" id="JAPQKL010000005">
    <property type="protein sequence ID" value="KAJ5130820.1"/>
    <property type="molecule type" value="Genomic_DNA"/>
</dbReference>
<comment type="caution">
    <text evidence="5">The sequence shown here is derived from an EMBL/GenBank/DDBJ whole genome shotgun (WGS) entry which is preliminary data.</text>
</comment>
<dbReference type="PANTHER" id="PTHR43877">
    <property type="entry name" value="AMINOALKYLPHOSPHONATE N-ACETYLTRANSFERASE-RELATED-RELATED"/>
    <property type="match status" value="1"/>
</dbReference>
<keyword evidence="6" id="KW-1185">Reference proteome</keyword>
<evidence type="ECO:0000313" key="6">
    <source>
        <dbReference type="Proteomes" id="UP001149079"/>
    </source>
</evidence>
<keyword evidence="1" id="KW-0808">Transferase</keyword>
<evidence type="ECO:0000256" key="1">
    <source>
        <dbReference type="ARBA" id="ARBA00022679"/>
    </source>
</evidence>
<dbReference type="OrthoDB" id="41532at2759"/>
<accession>A0A9W9L1K1</accession>
<dbReference type="InterPro" id="IPR016181">
    <property type="entry name" value="Acyl_CoA_acyltransferase"/>
</dbReference>
<evidence type="ECO:0000313" key="5">
    <source>
        <dbReference type="EMBL" id="KAJ5130820.1"/>
    </source>
</evidence>
<name>A0A9W9L1K1_9EURO</name>
<dbReference type="Pfam" id="PF00583">
    <property type="entry name" value="Acetyltransf_1"/>
    <property type="match status" value="1"/>
</dbReference>
<dbReference type="InterPro" id="IPR022210">
    <property type="entry name" value="TF_GCR1-like"/>
</dbReference>
<reference evidence="5" key="2">
    <citation type="journal article" date="2023" name="IMA Fungus">
        <title>Comparative genomic study of the Penicillium genus elucidates a diverse pangenome and 15 lateral gene transfer events.</title>
        <authorList>
            <person name="Petersen C."/>
            <person name="Sorensen T."/>
            <person name="Nielsen M.R."/>
            <person name="Sondergaard T.E."/>
            <person name="Sorensen J.L."/>
            <person name="Fitzpatrick D.A."/>
            <person name="Frisvad J.C."/>
            <person name="Nielsen K.L."/>
        </authorList>
    </citation>
    <scope>NUCLEOTIDE SEQUENCE</scope>
    <source>
        <strain evidence="5">IBT 22155</strain>
    </source>
</reference>
<feature type="region of interest" description="Disordered" evidence="3">
    <location>
        <begin position="196"/>
        <end position="222"/>
    </location>
</feature>
<proteinExistence type="predicted"/>
<dbReference type="Gene3D" id="3.40.630.30">
    <property type="match status" value="1"/>
</dbReference>
<dbReference type="Pfam" id="PF12550">
    <property type="entry name" value="GCR1_C"/>
    <property type="match status" value="1"/>
</dbReference>
<dbReference type="CDD" id="cd04301">
    <property type="entry name" value="NAT_SF"/>
    <property type="match status" value="1"/>
</dbReference>
<dbReference type="GO" id="GO:0016747">
    <property type="term" value="F:acyltransferase activity, transferring groups other than amino-acyl groups"/>
    <property type="evidence" value="ECO:0007669"/>
    <property type="project" value="InterPro"/>
</dbReference>
<dbReference type="GeneID" id="81406773"/>
<feature type="domain" description="N-acetyltransferase" evidence="4">
    <location>
        <begin position="2"/>
        <end position="162"/>
    </location>
</feature>
<dbReference type="InterPro" id="IPR050832">
    <property type="entry name" value="Bact_Acetyltransf"/>
</dbReference>
<keyword evidence="2" id="KW-0012">Acyltransferase</keyword>
<dbReference type="SUPFAM" id="SSF55729">
    <property type="entry name" value="Acyl-CoA N-acyltransferases (Nat)"/>
    <property type="match status" value="1"/>
</dbReference>
<dbReference type="InterPro" id="IPR000182">
    <property type="entry name" value="GNAT_dom"/>
</dbReference>
<evidence type="ECO:0000256" key="2">
    <source>
        <dbReference type="ARBA" id="ARBA00023315"/>
    </source>
</evidence>
<dbReference type="PROSITE" id="PS51186">
    <property type="entry name" value="GNAT"/>
    <property type="match status" value="1"/>
</dbReference>
<reference evidence="5" key="1">
    <citation type="submission" date="2022-11" db="EMBL/GenBank/DDBJ databases">
        <authorList>
            <person name="Petersen C."/>
        </authorList>
    </citation>
    <scope>NUCLEOTIDE SEQUENCE</scope>
    <source>
        <strain evidence="5">IBT 22155</strain>
    </source>
</reference>
<protein>
    <recommendedName>
        <fullName evidence="4">N-acetyltransferase domain-containing protein</fullName>
    </recommendedName>
</protein>
<organism evidence="5 6">
    <name type="scientific">Penicillium bovifimosum</name>
    <dbReference type="NCBI Taxonomy" id="126998"/>
    <lineage>
        <taxon>Eukaryota</taxon>
        <taxon>Fungi</taxon>
        <taxon>Dikarya</taxon>
        <taxon>Ascomycota</taxon>
        <taxon>Pezizomycotina</taxon>
        <taxon>Eurotiomycetes</taxon>
        <taxon>Eurotiomycetidae</taxon>
        <taxon>Eurotiales</taxon>
        <taxon>Aspergillaceae</taxon>
        <taxon>Penicillium</taxon>
    </lineage>
</organism>
<dbReference type="Proteomes" id="UP001149079">
    <property type="component" value="Unassembled WGS sequence"/>
</dbReference>
<evidence type="ECO:0000256" key="3">
    <source>
        <dbReference type="SAM" id="MobiDB-lite"/>
    </source>
</evidence>
<dbReference type="PANTHER" id="PTHR43877:SF2">
    <property type="entry name" value="AMINOALKYLPHOSPHONATE N-ACETYLTRANSFERASE-RELATED"/>
    <property type="match status" value="1"/>
</dbReference>
<gene>
    <name evidence="5" type="ORF">N7515_006859</name>
</gene>
<dbReference type="AlphaFoldDB" id="A0A9W9L1K1"/>